<dbReference type="Pfam" id="PF00293">
    <property type="entry name" value="NUDIX"/>
    <property type="match status" value="1"/>
</dbReference>
<dbReference type="PROSITE" id="PS00893">
    <property type="entry name" value="NUDIX_BOX"/>
    <property type="match status" value="1"/>
</dbReference>
<dbReference type="PANTHER" id="PTHR11839">
    <property type="entry name" value="UDP/ADP-SUGAR PYROPHOSPHATASE"/>
    <property type="match status" value="1"/>
</dbReference>
<sequence length="193" mass="21739">MVMSDSYRISKLTDCRWANLFEVDYARKKQPRRRWIMCSRNDDPVAGASRADAVVIVATIDADGEKKLVVTKEFRVPIWDFEYGFPAGLIDDGEDVETTVARELKEETGLELVRIRHISTPVFSSAGLTDESCHMVLVEAQGQASDKWLDESEDIEVLLLDVEGIRDLLASDKKIAAKAWGLLYHYAQTGEID</sequence>
<evidence type="ECO:0000256" key="1">
    <source>
        <dbReference type="ARBA" id="ARBA00022801"/>
    </source>
</evidence>
<feature type="domain" description="Nudix hydrolase" evidence="2">
    <location>
        <begin position="49"/>
        <end position="183"/>
    </location>
</feature>
<comment type="caution">
    <text evidence="3">The sequence shown here is derived from an EMBL/GenBank/DDBJ whole genome shotgun (WGS) entry which is preliminary data.</text>
</comment>
<dbReference type="PROSITE" id="PS51462">
    <property type="entry name" value="NUDIX"/>
    <property type="match status" value="1"/>
</dbReference>
<dbReference type="InterPro" id="IPR020476">
    <property type="entry name" value="Nudix_hydrolase"/>
</dbReference>
<protein>
    <recommendedName>
        <fullName evidence="2">Nudix hydrolase domain-containing protein</fullName>
    </recommendedName>
</protein>
<evidence type="ECO:0000259" key="2">
    <source>
        <dbReference type="PROSITE" id="PS51462"/>
    </source>
</evidence>
<organism evidence="3">
    <name type="scientific">marine sediment metagenome</name>
    <dbReference type="NCBI Taxonomy" id="412755"/>
    <lineage>
        <taxon>unclassified sequences</taxon>
        <taxon>metagenomes</taxon>
        <taxon>ecological metagenomes</taxon>
    </lineage>
</organism>
<dbReference type="InterPro" id="IPR020084">
    <property type="entry name" value="NUDIX_hydrolase_CS"/>
</dbReference>
<evidence type="ECO:0000313" key="3">
    <source>
        <dbReference type="EMBL" id="GAF75774.1"/>
    </source>
</evidence>
<dbReference type="InterPro" id="IPR000086">
    <property type="entry name" value="NUDIX_hydrolase_dom"/>
</dbReference>
<keyword evidence="1" id="KW-0378">Hydrolase</keyword>
<dbReference type="GO" id="GO:0019693">
    <property type="term" value="P:ribose phosphate metabolic process"/>
    <property type="evidence" value="ECO:0007669"/>
    <property type="project" value="TreeGrafter"/>
</dbReference>
<dbReference type="InterPro" id="IPR015797">
    <property type="entry name" value="NUDIX_hydrolase-like_dom_sf"/>
</dbReference>
<dbReference type="PANTHER" id="PTHR11839:SF1">
    <property type="entry name" value="ADP-SUGAR PYROPHOSPHATASE"/>
    <property type="match status" value="1"/>
</dbReference>
<dbReference type="Gene3D" id="3.90.79.10">
    <property type="entry name" value="Nucleoside Triphosphate Pyrophosphohydrolase"/>
    <property type="match status" value="1"/>
</dbReference>
<gene>
    <name evidence="3" type="ORF">S01H1_05735</name>
</gene>
<proteinExistence type="predicted"/>
<dbReference type="PRINTS" id="PR00502">
    <property type="entry name" value="NUDIXFAMILY"/>
</dbReference>
<reference evidence="3" key="1">
    <citation type="journal article" date="2014" name="Front. Microbiol.">
        <title>High frequency of phylogenetically diverse reductive dehalogenase-homologous genes in deep subseafloor sedimentary metagenomes.</title>
        <authorList>
            <person name="Kawai M."/>
            <person name="Futagami T."/>
            <person name="Toyoda A."/>
            <person name="Takaki Y."/>
            <person name="Nishi S."/>
            <person name="Hori S."/>
            <person name="Arai W."/>
            <person name="Tsubouchi T."/>
            <person name="Morono Y."/>
            <person name="Uchiyama I."/>
            <person name="Ito T."/>
            <person name="Fujiyama A."/>
            <person name="Inagaki F."/>
            <person name="Takami H."/>
        </authorList>
    </citation>
    <scope>NUCLEOTIDE SEQUENCE</scope>
    <source>
        <strain evidence="3">Expedition CK06-06</strain>
    </source>
</reference>
<dbReference type="SUPFAM" id="SSF55811">
    <property type="entry name" value="Nudix"/>
    <property type="match status" value="1"/>
</dbReference>
<dbReference type="GO" id="GO:0006753">
    <property type="term" value="P:nucleoside phosphate metabolic process"/>
    <property type="evidence" value="ECO:0007669"/>
    <property type="project" value="TreeGrafter"/>
</dbReference>
<accession>X0S411</accession>
<dbReference type="EMBL" id="BARS01002981">
    <property type="protein sequence ID" value="GAF75774.1"/>
    <property type="molecule type" value="Genomic_DNA"/>
</dbReference>
<name>X0S411_9ZZZZ</name>
<dbReference type="AlphaFoldDB" id="X0S411"/>
<dbReference type="GO" id="GO:0016462">
    <property type="term" value="F:pyrophosphatase activity"/>
    <property type="evidence" value="ECO:0007669"/>
    <property type="project" value="UniProtKB-ARBA"/>
</dbReference>